<dbReference type="Proteomes" id="UP001054945">
    <property type="component" value="Unassembled WGS sequence"/>
</dbReference>
<evidence type="ECO:0000313" key="1">
    <source>
        <dbReference type="EMBL" id="GIX73618.1"/>
    </source>
</evidence>
<keyword evidence="2" id="KW-1185">Reference proteome</keyword>
<proteinExistence type="predicted"/>
<organism evidence="1 2">
    <name type="scientific">Caerostris extrusa</name>
    <name type="common">Bark spider</name>
    <name type="synonym">Caerostris bankana</name>
    <dbReference type="NCBI Taxonomy" id="172846"/>
    <lineage>
        <taxon>Eukaryota</taxon>
        <taxon>Metazoa</taxon>
        <taxon>Ecdysozoa</taxon>
        <taxon>Arthropoda</taxon>
        <taxon>Chelicerata</taxon>
        <taxon>Arachnida</taxon>
        <taxon>Araneae</taxon>
        <taxon>Araneomorphae</taxon>
        <taxon>Entelegynae</taxon>
        <taxon>Araneoidea</taxon>
        <taxon>Araneidae</taxon>
        <taxon>Caerostris</taxon>
    </lineage>
</organism>
<comment type="caution">
    <text evidence="1">The sequence shown here is derived from an EMBL/GenBank/DDBJ whole genome shotgun (WGS) entry which is preliminary data.</text>
</comment>
<reference evidence="1 2" key="1">
    <citation type="submission" date="2021-06" db="EMBL/GenBank/DDBJ databases">
        <title>Caerostris extrusa draft genome.</title>
        <authorList>
            <person name="Kono N."/>
            <person name="Arakawa K."/>
        </authorList>
    </citation>
    <scope>NUCLEOTIDE SEQUENCE [LARGE SCALE GENOMIC DNA]</scope>
</reference>
<accession>A0AAV4MMN5</accession>
<name>A0AAV4MMN5_CAEEX</name>
<dbReference type="AlphaFoldDB" id="A0AAV4MMN5"/>
<gene>
    <name evidence="1" type="ORF">CEXT_422871</name>
</gene>
<evidence type="ECO:0000313" key="2">
    <source>
        <dbReference type="Proteomes" id="UP001054945"/>
    </source>
</evidence>
<sequence length="100" mass="11327">MAREEEFVTKWPMMSADIVRCVNLHNWTLPAESFWGLLDQQSLPCMRLQNATFSLRSFGLTSTMGNARELHGRILIPHRKKDCNIRSSIYGCLDTIAGAA</sequence>
<dbReference type="EMBL" id="BPLR01019969">
    <property type="protein sequence ID" value="GIX73618.1"/>
    <property type="molecule type" value="Genomic_DNA"/>
</dbReference>
<protein>
    <submittedName>
        <fullName evidence="1">Uncharacterized protein</fullName>
    </submittedName>
</protein>